<dbReference type="Gene3D" id="1.20.1070.10">
    <property type="entry name" value="Rhodopsin 7-helix transmembrane proteins"/>
    <property type="match status" value="1"/>
</dbReference>
<keyword evidence="7" id="KW-0675">Receptor</keyword>
<dbReference type="InterPro" id="IPR000276">
    <property type="entry name" value="GPCR_Rhodpsn"/>
</dbReference>
<evidence type="ECO:0000313" key="12">
    <source>
        <dbReference type="EnsemblMetazoa" id="CapteP118246"/>
    </source>
</evidence>
<comment type="subcellular location">
    <subcellularLocation>
        <location evidence="1">Cell membrane</location>
        <topology evidence="1">Multi-pass membrane protein</topology>
    </subcellularLocation>
</comment>
<keyword evidence="3 9" id="KW-0812">Transmembrane</keyword>
<dbReference type="Proteomes" id="UP000014760">
    <property type="component" value="Unassembled WGS sequence"/>
</dbReference>
<name>R7T8V5_CAPTE</name>
<gene>
    <name evidence="11" type="ORF">CAPTEDRAFT_118246</name>
</gene>
<dbReference type="PANTHER" id="PTHR24248">
    <property type="entry name" value="ADRENERGIC RECEPTOR-RELATED G-PROTEIN COUPLED RECEPTOR"/>
    <property type="match status" value="1"/>
</dbReference>
<reference evidence="13" key="1">
    <citation type="submission" date="2012-12" db="EMBL/GenBank/DDBJ databases">
        <authorList>
            <person name="Hellsten U."/>
            <person name="Grimwood J."/>
            <person name="Chapman J.A."/>
            <person name="Shapiro H."/>
            <person name="Aerts A."/>
            <person name="Otillar R.P."/>
            <person name="Terry A.Y."/>
            <person name="Boore J.L."/>
            <person name="Simakov O."/>
            <person name="Marletaz F."/>
            <person name="Cho S.-J."/>
            <person name="Edsinger-Gonzales E."/>
            <person name="Havlak P."/>
            <person name="Kuo D.-H."/>
            <person name="Larsson T."/>
            <person name="Lv J."/>
            <person name="Arendt D."/>
            <person name="Savage R."/>
            <person name="Osoegawa K."/>
            <person name="de Jong P."/>
            <person name="Lindberg D.R."/>
            <person name="Seaver E.C."/>
            <person name="Weisblat D.A."/>
            <person name="Putnam N.H."/>
            <person name="Grigoriev I.V."/>
            <person name="Rokhsar D.S."/>
        </authorList>
    </citation>
    <scope>NUCLEOTIDE SEQUENCE</scope>
    <source>
        <strain evidence="13">I ESC-2004</strain>
    </source>
</reference>
<dbReference type="EnsemblMetazoa" id="CapteT118246">
    <property type="protein sequence ID" value="CapteP118246"/>
    <property type="gene ID" value="CapteG118246"/>
</dbReference>
<evidence type="ECO:0000256" key="6">
    <source>
        <dbReference type="ARBA" id="ARBA00023136"/>
    </source>
</evidence>
<keyword evidence="8" id="KW-0807">Transducer</keyword>
<evidence type="ECO:0000256" key="4">
    <source>
        <dbReference type="ARBA" id="ARBA00022989"/>
    </source>
</evidence>
<dbReference type="CDD" id="cd14967">
    <property type="entry name" value="7tmA_amine_R-like"/>
    <property type="match status" value="1"/>
</dbReference>
<reference evidence="11 13" key="2">
    <citation type="journal article" date="2013" name="Nature">
        <title>Insights into bilaterian evolution from three spiralian genomes.</title>
        <authorList>
            <person name="Simakov O."/>
            <person name="Marletaz F."/>
            <person name="Cho S.J."/>
            <person name="Edsinger-Gonzales E."/>
            <person name="Havlak P."/>
            <person name="Hellsten U."/>
            <person name="Kuo D.H."/>
            <person name="Larsson T."/>
            <person name="Lv J."/>
            <person name="Arendt D."/>
            <person name="Savage R."/>
            <person name="Osoegawa K."/>
            <person name="de Jong P."/>
            <person name="Grimwood J."/>
            <person name="Chapman J.A."/>
            <person name="Shapiro H."/>
            <person name="Aerts A."/>
            <person name="Otillar R.P."/>
            <person name="Terry A.Y."/>
            <person name="Boore J.L."/>
            <person name="Grigoriev I.V."/>
            <person name="Lindberg D.R."/>
            <person name="Seaver E.C."/>
            <person name="Weisblat D.A."/>
            <person name="Putnam N.H."/>
            <person name="Rokhsar D.S."/>
        </authorList>
    </citation>
    <scope>NUCLEOTIDE SEQUENCE</scope>
    <source>
        <strain evidence="11 13">I ESC-2004</strain>
    </source>
</reference>
<keyword evidence="4 9" id="KW-1133">Transmembrane helix</keyword>
<feature type="transmembrane region" description="Helical" evidence="9">
    <location>
        <begin position="286"/>
        <end position="305"/>
    </location>
</feature>
<feature type="domain" description="G-protein coupled receptors family 1 profile" evidence="10">
    <location>
        <begin position="13"/>
        <end position="302"/>
    </location>
</feature>
<sequence length="320" mass="36391">MPLIPVIVLTSVANTVIVLCVYSYRPLQRPSNYYVASLALADAIVGIVVMPGMLMYTVHGEWPLSYGLCTVWIGLDYSFCTISMLHLCLIAQDRHCALTRPAEYISRDRTKIVSVMTALAWVLGLIAWVPAVVIFRARDFTMRHSDRECLYLPGKLYTVCQSCIIYVTPTVIMLVTYTQCVNALRKHFRKIASIQEEYKLAARRKVLILTNISTNETLSLPPVEEPGGRSGDLSRIKPRRYHREHQRSVRTLGVVICGFLLCWLPFCITWPVQSTCDNCVPSGLMYSYWAAYFNSTVNPLLYFACNRDFRRAFKHLVGVN</sequence>
<dbReference type="STRING" id="283909.R7T8V5"/>
<evidence type="ECO:0000256" key="8">
    <source>
        <dbReference type="ARBA" id="ARBA00023224"/>
    </source>
</evidence>
<evidence type="ECO:0000313" key="11">
    <source>
        <dbReference type="EMBL" id="ELT87830.1"/>
    </source>
</evidence>
<feature type="transmembrane region" description="Helical" evidence="9">
    <location>
        <begin position="249"/>
        <end position="266"/>
    </location>
</feature>
<evidence type="ECO:0000313" key="13">
    <source>
        <dbReference type="Proteomes" id="UP000014760"/>
    </source>
</evidence>
<evidence type="ECO:0000256" key="2">
    <source>
        <dbReference type="ARBA" id="ARBA00022475"/>
    </source>
</evidence>
<evidence type="ECO:0000256" key="5">
    <source>
        <dbReference type="ARBA" id="ARBA00023040"/>
    </source>
</evidence>
<feature type="transmembrane region" description="Helical" evidence="9">
    <location>
        <begin position="6"/>
        <end position="24"/>
    </location>
</feature>
<dbReference type="GO" id="GO:0004930">
    <property type="term" value="F:G protein-coupled receptor activity"/>
    <property type="evidence" value="ECO:0007669"/>
    <property type="project" value="UniProtKB-KW"/>
</dbReference>
<dbReference type="OMA" id="TIDSXAS"/>
<feature type="transmembrane region" description="Helical" evidence="9">
    <location>
        <begin position="156"/>
        <end position="177"/>
    </location>
</feature>
<dbReference type="OrthoDB" id="6282598at2759"/>
<dbReference type="InterPro" id="IPR017452">
    <property type="entry name" value="GPCR_Rhodpsn_7TM"/>
</dbReference>
<keyword evidence="5" id="KW-0297">G-protein coupled receptor</keyword>
<keyword evidence="6 9" id="KW-0472">Membrane</keyword>
<evidence type="ECO:0000256" key="7">
    <source>
        <dbReference type="ARBA" id="ARBA00023170"/>
    </source>
</evidence>
<dbReference type="GO" id="GO:0005886">
    <property type="term" value="C:plasma membrane"/>
    <property type="evidence" value="ECO:0007669"/>
    <property type="project" value="UniProtKB-SubCell"/>
</dbReference>
<evidence type="ECO:0000256" key="9">
    <source>
        <dbReference type="SAM" id="Phobius"/>
    </source>
</evidence>
<proteinExistence type="predicted"/>
<dbReference type="GO" id="GO:0043410">
    <property type="term" value="P:positive regulation of MAPK cascade"/>
    <property type="evidence" value="ECO:0007669"/>
    <property type="project" value="TreeGrafter"/>
</dbReference>
<evidence type="ECO:0000259" key="10">
    <source>
        <dbReference type="PROSITE" id="PS50262"/>
    </source>
</evidence>
<dbReference type="AlphaFoldDB" id="R7T8V5"/>
<feature type="transmembrane region" description="Helical" evidence="9">
    <location>
        <begin position="64"/>
        <end position="91"/>
    </location>
</feature>
<protein>
    <recommendedName>
        <fullName evidence="10">G-protein coupled receptors family 1 profile domain-containing protein</fullName>
    </recommendedName>
</protein>
<dbReference type="PROSITE" id="PS50262">
    <property type="entry name" value="G_PROTEIN_RECEP_F1_2"/>
    <property type="match status" value="1"/>
</dbReference>
<keyword evidence="13" id="KW-1185">Reference proteome</keyword>
<dbReference type="EMBL" id="AMQN01015657">
    <property type="status" value="NOT_ANNOTATED_CDS"/>
    <property type="molecule type" value="Genomic_DNA"/>
</dbReference>
<reference evidence="12" key="3">
    <citation type="submission" date="2015-06" db="UniProtKB">
        <authorList>
            <consortium name="EnsemblMetazoa"/>
        </authorList>
    </citation>
    <scope>IDENTIFICATION</scope>
</reference>
<accession>R7T8V5</accession>
<keyword evidence="2" id="KW-1003">Cell membrane</keyword>
<dbReference type="HOGENOM" id="CLU_009579_11_1_1"/>
<dbReference type="PRINTS" id="PR00237">
    <property type="entry name" value="GPCRRHODOPSN"/>
</dbReference>
<dbReference type="Pfam" id="PF00001">
    <property type="entry name" value="7tm_1"/>
    <property type="match status" value="1"/>
</dbReference>
<dbReference type="SUPFAM" id="SSF81321">
    <property type="entry name" value="Family A G protein-coupled receptor-like"/>
    <property type="match status" value="1"/>
</dbReference>
<evidence type="ECO:0000256" key="3">
    <source>
        <dbReference type="ARBA" id="ARBA00022692"/>
    </source>
</evidence>
<feature type="transmembrane region" description="Helical" evidence="9">
    <location>
        <begin position="33"/>
        <end position="58"/>
    </location>
</feature>
<organism evidence="11">
    <name type="scientific">Capitella teleta</name>
    <name type="common">Polychaete worm</name>
    <dbReference type="NCBI Taxonomy" id="283909"/>
    <lineage>
        <taxon>Eukaryota</taxon>
        <taxon>Metazoa</taxon>
        <taxon>Spiralia</taxon>
        <taxon>Lophotrochozoa</taxon>
        <taxon>Annelida</taxon>
        <taxon>Polychaeta</taxon>
        <taxon>Sedentaria</taxon>
        <taxon>Scolecida</taxon>
        <taxon>Capitellidae</taxon>
        <taxon>Capitella</taxon>
    </lineage>
</organism>
<dbReference type="GO" id="GO:0071880">
    <property type="term" value="P:adenylate cyclase-activating adrenergic receptor signaling pathway"/>
    <property type="evidence" value="ECO:0007669"/>
    <property type="project" value="TreeGrafter"/>
</dbReference>
<evidence type="ECO:0000256" key="1">
    <source>
        <dbReference type="ARBA" id="ARBA00004651"/>
    </source>
</evidence>
<dbReference type="PANTHER" id="PTHR24248:SF204">
    <property type="entry name" value="HISTAMINE H1 RECEPTOR"/>
    <property type="match status" value="1"/>
</dbReference>
<feature type="transmembrane region" description="Helical" evidence="9">
    <location>
        <begin position="112"/>
        <end position="136"/>
    </location>
</feature>
<dbReference type="EMBL" id="KB312122">
    <property type="protein sequence ID" value="ELT87830.1"/>
    <property type="molecule type" value="Genomic_DNA"/>
</dbReference>